<dbReference type="InterPro" id="IPR001314">
    <property type="entry name" value="Peptidase_S1A"/>
</dbReference>
<organism evidence="7 8">
    <name type="scientific">[Torrubiella] hemipterigena</name>
    <dbReference type="NCBI Taxonomy" id="1531966"/>
    <lineage>
        <taxon>Eukaryota</taxon>
        <taxon>Fungi</taxon>
        <taxon>Dikarya</taxon>
        <taxon>Ascomycota</taxon>
        <taxon>Pezizomycotina</taxon>
        <taxon>Sordariomycetes</taxon>
        <taxon>Hypocreomycetidae</taxon>
        <taxon>Hypocreales</taxon>
        <taxon>Clavicipitaceae</taxon>
        <taxon>Clavicipitaceae incertae sedis</taxon>
        <taxon>'Torrubiella' clade</taxon>
    </lineage>
</organism>
<keyword evidence="5 7" id="KW-0645">Protease</keyword>
<feature type="domain" description="Peptidase S1" evidence="6">
    <location>
        <begin position="107"/>
        <end position="332"/>
    </location>
</feature>
<evidence type="ECO:0000256" key="1">
    <source>
        <dbReference type="ARBA" id="ARBA00004613"/>
    </source>
</evidence>
<comment type="subcellular location">
    <subcellularLocation>
        <location evidence="1">Secreted</location>
    </subcellularLocation>
</comment>
<dbReference type="InterPro" id="IPR033116">
    <property type="entry name" value="TRYPSIN_SER"/>
</dbReference>
<dbReference type="InterPro" id="IPR050430">
    <property type="entry name" value="Peptidase_S1"/>
</dbReference>
<keyword evidence="5" id="KW-0378">Hydrolase</keyword>
<dbReference type="CDD" id="cd00190">
    <property type="entry name" value="Tryp_SPc"/>
    <property type="match status" value="1"/>
</dbReference>
<sequence>MRGISTKYAKEILAGLGCVRETRRQRKRKRHSSIRKEYKRVLDCSLQYGYSLPRYHRTIPPLPLDSYLYIYTYTYSYIIIMKNQLALLALATQATAFPTLAGRAGEIVGGESVKIEDFPYQVDLRVQDNANCGGTIISGRYVVTAGHCALNYKVEDLSIRVGSTNNGEGTSYKVKNKYVHPKYTSSGYSYDAAILEFDPPIQFTDTVKAIGLADTEPAVGTDTVVSGWGSTTDGNPSYPTELQAVHVPIFDHDTCSKDYGSSPPITADMICAGFAEGGKDSCGGDSGGPLVAGGKLVGIVSFGEGCAEANYPGVYSSVAASEIRSFIKQTTGL</sequence>
<dbReference type="GO" id="GO:0005576">
    <property type="term" value="C:extracellular region"/>
    <property type="evidence" value="ECO:0007669"/>
    <property type="project" value="UniProtKB-SubCell"/>
</dbReference>
<keyword evidence="8" id="KW-1185">Reference proteome</keyword>
<evidence type="ECO:0000256" key="4">
    <source>
        <dbReference type="ARBA" id="ARBA00023157"/>
    </source>
</evidence>
<dbReference type="GO" id="GO:0006508">
    <property type="term" value="P:proteolysis"/>
    <property type="evidence" value="ECO:0007669"/>
    <property type="project" value="UniProtKB-KW"/>
</dbReference>
<evidence type="ECO:0000256" key="2">
    <source>
        <dbReference type="ARBA" id="ARBA00007664"/>
    </source>
</evidence>
<proteinExistence type="inferred from homology"/>
<dbReference type="PANTHER" id="PTHR24276">
    <property type="entry name" value="POLYSERASE-RELATED"/>
    <property type="match status" value="1"/>
</dbReference>
<comment type="similarity">
    <text evidence="2">Belongs to the peptidase S1 family.</text>
</comment>
<name>A0A0A1T583_9HYPO</name>
<dbReference type="PROSITE" id="PS00135">
    <property type="entry name" value="TRYPSIN_SER"/>
    <property type="match status" value="1"/>
</dbReference>
<evidence type="ECO:0000256" key="3">
    <source>
        <dbReference type="ARBA" id="ARBA00022525"/>
    </source>
</evidence>
<dbReference type="PRINTS" id="PR00722">
    <property type="entry name" value="CHYMOTRYPSIN"/>
</dbReference>
<dbReference type="AlphaFoldDB" id="A0A0A1T583"/>
<keyword evidence="4" id="KW-1015">Disulfide bond</keyword>
<reference evidence="7 8" key="1">
    <citation type="journal article" date="2015" name="Genome Announc.">
        <title>Draft Genome Sequence and Gene Annotation of the Entomopathogenic Fungus Verticillium hemipterigenum.</title>
        <authorList>
            <person name="Horn F."/>
            <person name="Habel A."/>
            <person name="Scharf D.H."/>
            <person name="Dworschak J."/>
            <person name="Brakhage A.A."/>
            <person name="Guthke R."/>
            <person name="Hertweck C."/>
            <person name="Linde J."/>
        </authorList>
    </citation>
    <scope>NUCLEOTIDE SEQUENCE [LARGE SCALE GENOMIC DNA]</scope>
</reference>
<evidence type="ECO:0000256" key="5">
    <source>
        <dbReference type="RuleBase" id="RU363034"/>
    </source>
</evidence>
<dbReference type="Proteomes" id="UP000039046">
    <property type="component" value="Unassembled WGS sequence"/>
</dbReference>
<evidence type="ECO:0000259" key="6">
    <source>
        <dbReference type="PROSITE" id="PS50240"/>
    </source>
</evidence>
<keyword evidence="5" id="KW-0720">Serine protease</keyword>
<dbReference type="EMBL" id="CDHN01000004">
    <property type="protein sequence ID" value="CEJ92321.1"/>
    <property type="molecule type" value="Genomic_DNA"/>
</dbReference>
<dbReference type="PANTHER" id="PTHR24276:SF91">
    <property type="entry name" value="AT26814P-RELATED"/>
    <property type="match status" value="1"/>
</dbReference>
<dbReference type="OrthoDB" id="6380398at2759"/>
<dbReference type="HOGENOM" id="CLU_006842_7_1_1"/>
<dbReference type="InterPro" id="IPR001254">
    <property type="entry name" value="Trypsin_dom"/>
</dbReference>
<dbReference type="SUPFAM" id="SSF50494">
    <property type="entry name" value="Trypsin-like serine proteases"/>
    <property type="match status" value="1"/>
</dbReference>
<dbReference type="STRING" id="1531966.A0A0A1T583"/>
<evidence type="ECO:0000313" key="8">
    <source>
        <dbReference type="Proteomes" id="UP000039046"/>
    </source>
</evidence>
<dbReference type="FunFam" id="2.40.10.10:FF:000047">
    <property type="entry name" value="Trypsin eta"/>
    <property type="match status" value="1"/>
</dbReference>
<dbReference type="InterPro" id="IPR043504">
    <property type="entry name" value="Peptidase_S1_PA_chymotrypsin"/>
</dbReference>
<dbReference type="GO" id="GO:0051604">
    <property type="term" value="P:protein maturation"/>
    <property type="evidence" value="ECO:0007669"/>
    <property type="project" value="UniProtKB-ARBA"/>
</dbReference>
<keyword evidence="3" id="KW-0964">Secreted</keyword>
<dbReference type="PROSITE" id="PS50240">
    <property type="entry name" value="TRYPSIN_DOM"/>
    <property type="match status" value="1"/>
</dbReference>
<evidence type="ECO:0000313" key="7">
    <source>
        <dbReference type="EMBL" id="CEJ92321.1"/>
    </source>
</evidence>
<gene>
    <name evidence="7" type="ORF">VHEMI07981</name>
</gene>
<dbReference type="InterPro" id="IPR009003">
    <property type="entry name" value="Peptidase_S1_PA"/>
</dbReference>
<dbReference type="SMART" id="SM00020">
    <property type="entry name" value="Tryp_SPc"/>
    <property type="match status" value="1"/>
</dbReference>
<dbReference type="Pfam" id="PF00089">
    <property type="entry name" value="Trypsin"/>
    <property type="match status" value="1"/>
</dbReference>
<protein>
    <submittedName>
        <fullName evidence="7">Putative Trypsin-like serine protease</fullName>
    </submittedName>
</protein>
<dbReference type="GO" id="GO:0004252">
    <property type="term" value="F:serine-type endopeptidase activity"/>
    <property type="evidence" value="ECO:0007669"/>
    <property type="project" value="InterPro"/>
</dbReference>
<dbReference type="Gene3D" id="2.40.10.10">
    <property type="entry name" value="Trypsin-like serine proteases"/>
    <property type="match status" value="2"/>
</dbReference>
<dbReference type="InterPro" id="IPR018114">
    <property type="entry name" value="TRYPSIN_HIS"/>
</dbReference>
<dbReference type="PROSITE" id="PS00134">
    <property type="entry name" value="TRYPSIN_HIS"/>
    <property type="match status" value="1"/>
</dbReference>
<accession>A0A0A1T583</accession>